<evidence type="ECO:0000256" key="3">
    <source>
        <dbReference type="ARBA" id="ARBA00023163"/>
    </source>
</evidence>
<evidence type="ECO:0000313" key="5">
    <source>
        <dbReference type="EMBL" id="MFD2706959.1"/>
    </source>
</evidence>
<organism evidence="5 6">
    <name type="scientific">Salibacterium lacus</name>
    <dbReference type="NCBI Taxonomy" id="1898109"/>
    <lineage>
        <taxon>Bacteria</taxon>
        <taxon>Bacillati</taxon>
        <taxon>Bacillota</taxon>
        <taxon>Bacilli</taxon>
        <taxon>Bacillales</taxon>
        <taxon>Bacillaceae</taxon>
    </lineage>
</organism>
<evidence type="ECO:0000256" key="1">
    <source>
        <dbReference type="ARBA" id="ARBA00023015"/>
    </source>
</evidence>
<dbReference type="Gene3D" id="1.10.10.60">
    <property type="entry name" value="Homeodomain-like"/>
    <property type="match status" value="2"/>
</dbReference>
<keyword evidence="6" id="KW-1185">Reference proteome</keyword>
<dbReference type="SUPFAM" id="SSF46689">
    <property type="entry name" value="Homeodomain-like"/>
    <property type="match status" value="2"/>
</dbReference>
<keyword evidence="3" id="KW-0804">Transcription</keyword>
<feature type="domain" description="HTH araC/xylS-type" evidence="4">
    <location>
        <begin position="281"/>
        <end position="379"/>
    </location>
</feature>
<keyword evidence="2" id="KW-0238">DNA-binding</keyword>
<accession>A0ABW5T4U0</accession>
<dbReference type="Pfam" id="PF12833">
    <property type="entry name" value="HTH_18"/>
    <property type="match status" value="1"/>
</dbReference>
<evidence type="ECO:0000259" key="4">
    <source>
        <dbReference type="PROSITE" id="PS01124"/>
    </source>
</evidence>
<reference evidence="6" key="1">
    <citation type="journal article" date="2019" name="Int. J. Syst. Evol. Microbiol.">
        <title>The Global Catalogue of Microorganisms (GCM) 10K type strain sequencing project: providing services to taxonomists for standard genome sequencing and annotation.</title>
        <authorList>
            <consortium name="The Broad Institute Genomics Platform"/>
            <consortium name="The Broad Institute Genome Sequencing Center for Infectious Disease"/>
            <person name="Wu L."/>
            <person name="Ma J."/>
        </authorList>
    </citation>
    <scope>NUCLEOTIDE SEQUENCE [LARGE SCALE GENOMIC DNA]</scope>
    <source>
        <strain evidence="6">KCTC 33792</strain>
    </source>
</reference>
<name>A0ABW5T4U0_9BACI</name>
<proteinExistence type="predicted"/>
<keyword evidence="1" id="KW-0805">Transcription regulation</keyword>
<comment type="caution">
    <text evidence="5">The sequence shown here is derived from an EMBL/GenBank/DDBJ whole genome shotgun (WGS) entry which is preliminary data.</text>
</comment>
<dbReference type="EMBL" id="JBHUML010000006">
    <property type="protein sequence ID" value="MFD2706959.1"/>
    <property type="molecule type" value="Genomic_DNA"/>
</dbReference>
<dbReference type="InterPro" id="IPR009057">
    <property type="entry name" value="Homeodomain-like_sf"/>
</dbReference>
<evidence type="ECO:0000313" key="6">
    <source>
        <dbReference type="Proteomes" id="UP001597520"/>
    </source>
</evidence>
<dbReference type="Proteomes" id="UP001597520">
    <property type="component" value="Unassembled WGS sequence"/>
</dbReference>
<dbReference type="SMART" id="SM00342">
    <property type="entry name" value="HTH_ARAC"/>
    <property type="match status" value="1"/>
</dbReference>
<protein>
    <submittedName>
        <fullName evidence="5">Helix-turn-helix domain-containing protein</fullName>
    </submittedName>
</protein>
<sequence>MTISNSNHTKVNELISILSDMTGLAAGYYSSACHEKSAFQFAAPFSKGQSIFEFLYNRVENVECFLYDEGEGCYFFSVWMETLQGFFITGPYRAADAVPDECLVYLPDGLQAEEAHAPYKYRHHYVRTMVNSMIRHYFYYYPGIAYEYDWITQGMNEAGMDYVYHPYEQEKKFLEYFKNTDPEGFEMLKNLEQETDMTFGSEAPVRELKNYLIVLCAILTRPLIEIGVTSTEVMTMNRSLLSKIENSDTLNQLNEQKTEILNSFYYIMKKERNKGYSPFTRQVREFIQSHLRKPVDVKTVADYMNLTPGYVSTMFKEECGVTLKRYILESKIREAERLVIYSDMPLSDIALMLCFNDQTYFTKAFKRITGRTPMQYRKQGS</sequence>
<gene>
    <name evidence="5" type="ORF">ACFSUB_15975</name>
</gene>
<dbReference type="PANTHER" id="PTHR43280">
    <property type="entry name" value="ARAC-FAMILY TRANSCRIPTIONAL REGULATOR"/>
    <property type="match status" value="1"/>
</dbReference>
<dbReference type="RefSeq" id="WP_380714285.1">
    <property type="nucleotide sequence ID" value="NZ_JBHUML010000006.1"/>
</dbReference>
<evidence type="ECO:0000256" key="2">
    <source>
        <dbReference type="ARBA" id="ARBA00023125"/>
    </source>
</evidence>
<dbReference type="PROSITE" id="PS01124">
    <property type="entry name" value="HTH_ARAC_FAMILY_2"/>
    <property type="match status" value="1"/>
</dbReference>
<dbReference type="PANTHER" id="PTHR43280:SF34">
    <property type="entry name" value="ARAC-FAMILY TRANSCRIPTIONAL REGULATOR"/>
    <property type="match status" value="1"/>
</dbReference>
<dbReference type="InterPro" id="IPR018060">
    <property type="entry name" value="HTH_AraC"/>
</dbReference>